<evidence type="ECO:0000256" key="9">
    <source>
        <dbReference type="ARBA" id="ARBA00023004"/>
    </source>
</evidence>
<dbReference type="NCBIfam" id="NF002806">
    <property type="entry name" value="PRK02948.1"/>
    <property type="match status" value="1"/>
</dbReference>
<dbReference type="HAMAP" id="MF_00331">
    <property type="entry name" value="Cys_desulf_IscS"/>
    <property type="match status" value="1"/>
</dbReference>
<organism evidence="16 17">
    <name type="scientific">Nitrospira lenta</name>
    <dbReference type="NCBI Taxonomy" id="1436998"/>
    <lineage>
        <taxon>Bacteria</taxon>
        <taxon>Pseudomonadati</taxon>
        <taxon>Nitrospirota</taxon>
        <taxon>Nitrospiria</taxon>
        <taxon>Nitrospirales</taxon>
        <taxon>Nitrospiraceae</taxon>
        <taxon>Nitrospira</taxon>
    </lineage>
</organism>
<dbReference type="Gene3D" id="3.40.640.10">
    <property type="entry name" value="Type I PLP-dependent aspartate aminotransferase-like (Major domain)"/>
    <property type="match status" value="1"/>
</dbReference>
<feature type="domain" description="Aminotransferase class V" evidence="15">
    <location>
        <begin position="5"/>
        <end position="369"/>
    </location>
</feature>
<keyword evidence="5 13" id="KW-0808">Transferase</keyword>
<comment type="catalytic activity">
    <reaction evidence="11 13">
        <text>(sulfur carrier)-H + L-cysteine = (sulfur carrier)-SH + L-alanine</text>
        <dbReference type="Rhea" id="RHEA:43892"/>
        <dbReference type="Rhea" id="RHEA-COMP:14737"/>
        <dbReference type="Rhea" id="RHEA-COMP:14739"/>
        <dbReference type="ChEBI" id="CHEBI:29917"/>
        <dbReference type="ChEBI" id="CHEBI:35235"/>
        <dbReference type="ChEBI" id="CHEBI:57972"/>
        <dbReference type="ChEBI" id="CHEBI:64428"/>
        <dbReference type="EC" id="2.8.1.7"/>
    </reaction>
</comment>
<dbReference type="InterPro" id="IPR010240">
    <property type="entry name" value="Cys_deSase_IscS"/>
</dbReference>
<dbReference type="Gene3D" id="3.90.1150.10">
    <property type="entry name" value="Aspartate Aminotransferase, domain 1"/>
    <property type="match status" value="1"/>
</dbReference>
<comment type="similarity">
    <text evidence="3 13">Belongs to the class-V pyridoxal-phosphate-dependent aminotransferase family. NifS/IscS subfamily.</text>
</comment>
<dbReference type="AlphaFoldDB" id="A0A330L548"/>
<name>A0A330L548_9BACT</name>
<keyword evidence="10 13" id="KW-0411">Iron-sulfur</keyword>
<sequence length="405" mass="44274">MKLPIFLDNHSTSPMDPRVLDAMLPYFVEKFGNAASRNHAFGWAAEEAVENARKQIAKLIKADPKEIVFTSGATESDNLAIKGVLEMYKEKGDHIITSSTEHRAVIDTAKALEAKGKATVTYLPVDKYGMVNPEDVRNAITDKTVLISVMLANNEIGTINPVKEIGKIAKEKGILFHCDATQGVGKIPVDVQDMGIDLMSFSAHKIYGPKGVGALYVRKKNPRVRIAAQMDGGGHERGMRSGTLPVPLIVGFGKACELCDQEMAAESVRLATMRDRLQAGIMKEIDEAYLNGHPTQRLPHNLNISFAYVEGESLLMGMKDIALSSGSACTSATLEPSYVLRALGVGVELAHSSIRFGLGRFNTDEEIDYTIKKVIEIVTKLREMSPLYEMAKEGVDLKSVQWAAH</sequence>
<dbReference type="PIRSF" id="PIRSF005572">
    <property type="entry name" value="NifS"/>
    <property type="match status" value="1"/>
</dbReference>
<dbReference type="GO" id="GO:0051537">
    <property type="term" value="F:2 iron, 2 sulfur cluster binding"/>
    <property type="evidence" value="ECO:0007669"/>
    <property type="project" value="UniProtKB-UniRule"/>
</dbReference>
<dbReference type="InterPro" id="IPR020578">
    <property type="entry name" value="Aminotrans_V_PyrdxlP_BS"/>
</dbReference>
<evidence type="ECO:0000256" key="8">
    <source>
        <dbReference type="ARBA" id="ARBA00022898"/>
    </source>
</evidence>
<dbReference type="PANTHER" id="PTHR11601">
    <property type="entry name" value="CYSTEINE DESULFURYLASE FAMILY MEMBER"/>
    <property type="match status" value="1"/>
</dbReference>
<comment type="pathway">
    <text evidence="2 13">Cofactor biosynthesis; iron-sulfur cluster biosynthesis.</text>
</comment>
<dbReference type="GO" id="GO:0030170">
    <property type="term" value="F:pyridoxal phosphate binding"/>
    <property type="evidence" value="ECO:0007669"/>
    <property type="project" value="UniProtKB-UniRule"/>
</dbReference>
<comment type="function">
    <text evidence="13">Master enzyme that delivers sulfur to a number of partners involved in Fe-S cluster assembly, tRNA modification or cofactor biosynthesis. Catalyzes the removal of elemental sulfur atoms from cysteine to produce alanine. Functions as a sulfur delivery protein for Fe-S cluster synthesis onto IscU, an Fe-S scaffold assembly protein, as well as other S acceptor proteins.</text>
</comment>
<keyword evidence="6 13" id="KW-0001">2Fe-2S</keyword>
<feature type="modified residue" description="N6-(pyridoxal phosphate)lysine" evidence="13">
    <location>
        <position position="205"/>
    </location>
</feature>
<feature type="binding site" evidence="13">
    <location>
        <position position="182"/>
    </location>
    <ligand>
        <name>pyridoxal 5'-phosphate</name>
        <dbReference type="ChEBI" id="CHEBI:597326"/>
    </ligand>
</feature>
<comment type="subunit">
    <text evidence="13">Homodimer. Forms a heterotetramer with IscU, interacts with other sulfur acceptors.</text>
</comment>
<evidence type="ECO:0000256" key="10">
    <source>
        <dbReference type="ARBA" id="ARBA00023014"/>
    </source>
</evidence>
<dbReference type="Pfam" id="PF00266">
    <property type="entry name" value="Aminotran_5"/>
    <property type="match status" value="1"/>
</dbReference>
<dbReference type="InterPro" id="IPR015422">
    <property type="entry name" value="PyrdxlP-dep_Trfase_small"/>
</dbReference>
<dbReference type="EC" id="2.8.1.7" evidence="4 13"/>
<dbReference type="NCBIfam" id="NF010611">
    <property type="entry name" value="PRK14012.1"/>
    <property type="match status" value="1"/>
</dbReference>
<reference evidence="17" key="1">
    <citation type="submission" date="2018-04" db="EMBL/GenBank/DDBJ databases">
        <authorList>
            <person name="Lucker S."/>
            <person name="Sakoula D."/>
        </authorList>
    </citation>
    <scope>NUCLEOTIDE SEQUENCE [LARGE SCALE GENOMIC DNA]</scope>
</reference>
<gene>
    <name evidence="13 16" type="primary">iscS</name>
    <name evidence="16" type="ORF">NITLEN_20598</name>
</gene>
<comment type="subcellular location">
    <subcellularLocation>
        <location evidence="13">Cytoplasm</location>
    </subcellularLocation>
</comment>
<keyword evidence="17" id="KW-1185">Reference proteome</keyword>
<keyword evidence="13" id="KW-0963">Cytoplasm</keyword>
<dbReference type="FunFam" id="3.90.1150.10:FF:000002">
    <property type="entry name" value="Cysteine desulfurase IscS"/>
    <property type="match status" value="1"/>
</dbReference>
<feature type="binding site" evidence="13">
    <location>
        <position position="243"/>
    </location>
    <ligand>
        <name>pyridoxal 5'-phosphate</name>
        <dbReference type="ChEBI" id="CHEBI:597326"/>
    </ligand>
</feature>
<evidence type="ECO:0000256" key="1">
    <source>
        <dbReference type="ARBA" id="ARBA00001933"/>
    </source>
</evidence>
<feature type="active site" description="Cysteine persulfide intermediate" evidence="13">
    <location>
        <position position="329"/>
    </location>
</feature>
<evidence type="ECO:0000313" key="16">
    <source>
        <dbReference type="EMBL" id="SPP64958.1"/>
    </source>
</evidence>
<dbReference type="FunFam" id="3.40.640.10:FF:000003">
    <property type="entry name" value="Cysteine desulfurase IscS"/>
    <property type="match status" value="1"/>
</dbReference>
<dbReference type="GO" id="GO:0044571">
    <property type="term" value="P:[2Fe-2S] cluster assembly"/>
    <property type="evidence" value="ECO:0007669"/>
    <property type="project" value="UniProtKB-UniRule"/>
</dbReference>
<feature type="binding site" evidence="13">
    <location>
        <position position="154"/>
    </location>
    <ligand>
        <name>pyridoxal 5'-phosphate</name>
        <dbReference type="ChEBI" id="CHEBI:597326"/>
    </ligand>
</feature>
<protein>
    <recommendedName>
        <fullName evidence="12 13">Cysteine desulfurase IscS</fullName>
        <ecNumber evidence="4 13">2.8.1.7</ecNumber>
    </recommendedName>
</protein>
<dbReference type="PANTHER" id="PTHR11601:SF34">
    <property type="entry name" value="CYSTEINE DESULFURASE"/>
    <property type="match status" value="1"/>
</dbReference>
<dbReference type="GO" id="GO:1990221">
    <property type="term" value="C:L-cysteine desulfurase complex"/>
    <property type="evidence" value="ECO:0007669"/>
    <property type="project" value="UniProtKB-ARBA"/>
</dbReference>
<evidence type="ECO:0000256" key="3">
    <source>
        <dbReference type="ARBA" id="ARBA00006490"/>
    </source>
</evidence>
<evidence type="ECO:0000256" key="6">
    <source>
        <dbReference type="ARBA" id="ARBA00022714"/>
    </source>
</evidence>
<dbReference type="InParanoid" id="A0A330L548"/>
<evidence type="ECO:0000256" key="13">
    <source>
        <dbReference type="HAMAP-Rule" id="MF_00331"/>
    </source>
</evidence>
<evidence type="ECO:0000256" key="12">
    <source>
        <dbReference type="ARBA" id="ARBA00072125"/>
    </source>
</evidence>
<dbReference type="EMBL" id="OUNR01000012">
    <property type="protein sequence ID" value="SPP64958.1"/>
    <property type="molecule type" value="Genomic_DNA"/>
</dbReference>
<dbReference type="InterPro" id="IPR016454">
    <property type="entry name" value="Cysteine_dSase"/>
</dbReference>
<dbReference type="OrthoDB" id="9808002at2"/>
<evidence type="ECO:0000256" key="14">
    <source>
        <dbReference type="RuleBase" id="RU004504"/>
    </source>
</evidence>
<keyword evidence="9 13" id="KW-0408">Iron</keyword>
<accession>A0A330L548</accession>
<dbReference type="SUPFAM" id="SSF53383">
    <property type="entry name" value="PLP-dependent transferases"/>
    <property type="match status" value="1"/>
</dbReference>
<feature type="binding site" evidence="13">
    <location>
        <begin position="73"/>
        <end position="74"/>
    </location>
    <ligand>
        <name>pyridoxal 5'-phosphate</name>
        <dbReference type="ChEBI" id="CHEBI:597326"/>
    </ligand>
</feature>
<evidence type="ECO:0000256" key="11">
    <source>
        <dbReference type="ARBA" id="ARBA00050776"/>
    </source>
</evidence>
<feature type="binding site" evidence="13">
    <location>
        <begin position="202"/>
        <end position="204"/>
    </location>
    <ligand>
        <name>pyridoxal 5'-phosphate</name>
        <dbReference type="ChEBI" id="CHEBI:597326"/>
    </ligand>
</feature>
<proteinExistence type="inferred from homology"/>
<dbReference type="FunCoup" id="A0A330L548">
    <property type="interactions" value="510"/>
</dbReference>
<evidence type="ECO:0000256" key="4">
    <source>
        <dbReference type="ARBA" id="ARBA00012239"/>
    </source>
</evidence>
<dbReference type="GO" id="GO:0031071">
    <property type="term" value="F:cysteine desulfurase activity"/>
    <property type="evidence" value="ECO:0007669"/>
    <property type="project" value="UniProtKB-UniRule"/>
</dbReference>
<evidence type="ECO:0000256" key="7">
    <source>
        <dbReference type="ARBA" id="ARBA00022723"/>
    </source>
</evidence>
<feature type="binding site" description="via persulfide group" evidence="13">
    <location>
        <position position="329"/>
    </location>
    <ligand>
        <name>[2Fe-2S] cluster</name>
        <dbReference type="ChEBI" id="CHEBI:190135"/>
        <note>ligand shared with IscU</note>
    </ligand>
</feature>
<keyword evidence="8 13" id="KW-0663">Pyridoxal phosphate</keyword>
<dbReference type="InterPro" id="IPR015424">
    <property type="entry name" value="PyrdxlP-dep_Trfase"/>
</dbReference>
<dbReference type="UniPathway" id="UPA00266"/>
<dbReference type="InterPro" id="IPR015421">
    <property type="entry name" value="PyrdxlP-dep_Trfase_major"/>
</dbReference>
<evidence type="ECO:0000256" key="5">
    <source>
        <dbReference type="ARBA" id="ARBA00022679"/>
    </source>
</evidence>
<dbReference type="InterPro" id="IPR000192">
    <property type="entry name" value="Aminotrans_V_dom"/>
</dbReference>
<dbReference type="PROSITE" id="PS00595">
    <property type="entry name" value="AA_TRANSFER_CLASS_5"/>
    <property type="match status" value="1"/>
</dbReference>
<dbReference type="RefSeq" id="WP_121989271.1">
    <property type="nucleotide sequence ID" value="NZ_OUNR01000012.1"/>
</dbReference>
<evidence type="ECO:0000313" key="17">
    <source>
        <dbReference type="Proteomes" id="UP000248168"/>
    </source>
</evidence>
<dbReference type="NCBIfam" id="TIGR02006">
    <property type="entry name" value="IscS"/>
    <property type="match status" value="1"/>
</dbReference>
<evidence type="ECO:0000259" key="15">
    <source>
        <dbReference type="Pfam" id="PF00266"/>
    </source>
</evidence>
<comment type="cofactor">
    <cofactor evidence="1 13 14">
        <name>pyridoxal 5'-phosphate</name>
        <dbReference type="ChEBI" id="CHEBI:597326"/>
    </cofactor>
</comment>
<keyword evidence="7 13" id="KW-0479">Metal-binding</keyword>
<dbReference type="GO" id="GO:0046872">
    <property type="term" value="F:metal ion binding"/>
    <property type="evidence" value="ECO:0007669"/>
    <property type="project" value="UniProtKB-KW"/>
</dbReference>
<dbReference type="Proteomes" id="UP000248168">
    <property type="component" value="Unassembled WGS sequence"/>
</dbReference>
<evidence type="ECO:0000256" key="2">
    <source>
        <dbReference type="ARBA" id="ARBA00005151"/>
    </source>
</evidence>